<name>A0A9P7GLX7_9AGAR</name>
<sequence length="347" mass="39096">MENIAWTALSIISLASLFVLSMSWLGEGPRPPPHVIPPRQYLAEVRQRQAEKSALLEKERSRTRILTSWMENGFHFQTLPVEIQMTVLAFCADTPATYRALVCVSRSVYVMTLRACLPLMPITLSSPRQLISFSHLVCRDETPIASSLDAGVLVHRLWLSPLRREDTSLAYRILRACSNVRALACDARTLSAAIARCTRFKHEMCRELTLLLSRPQWECAMDTPSGLQFLQQLTHLRLMGEPTVPRTLPLPALTQMSYPDQLLRPEGENIVRPWALGTPVAFPSLQQVVLTRRCGPAGHIPEEVDPRLLVVYVPRDQTEMEVWCAAAKGQSLWYHASLALPVARQPM</sequence>
<dbReference type="OrthoDB" id="2963292at2759"/>
<feature type="chain" id="PRO_5040152704" description="F-box domain-containing protein" evidence="1">
    <location>
        <begin position="22"/>
        <end position="347"/>
    </location>
</feature>
<evidence type="ECO:0000256" key="1">
    <source>
        <dbReference type="SAM" id="SignalP"/>
    </source>
</evidence>
<keyword evidence="1" id="KW-0732">Signal</keyword>
<keyword evidence="3" id="KW-1185">Reference proteome</keyword>
<organism evidence="2 3">
    <name type="scientific">Sphagnurus paluster</name>
    <dbReference type="NCBI Taxonomy" id="117069"/>
    <lineage>
        <taxon>Eukaryota</taxon>
        <taxon>Fungi</taxon>
        <taxon>Dikarya</taxon>
        <taxon>Basidiomycota</taxon>
        <taxon>Agaricomycotina</taxon>
        <taxon>Agaricomycetes</taxon>
        <taxon>Agaricomycetidae</taxon>
        <taxon>Agaricales</taxon>
        <taxon>Tricholomatineae</taxon>
        <taxon>Lyophyllaceae</taxon>
        <taxon>Sphagnurus</taxon>
    </lineage>
</organism>
<reference evidence="2" key="1">
    <citation type="submission" date="2021-02" db="EMBL/GenBank/DDBJ databases">
        <authorList>
            <person name="Nieuwenhuis M."/>
            <person name="Van De Peppel L.J.J."/>
        </authorList>
    </citation>
    <scope>NUCLEOTIDE SEQUENCE</scope>
    <source>
        <strain evidence="2">D49</strain>
    </source>
</reference>
<evidence type="ECO:0000313" key="2">
    <source>
        <dbReference type="EMBL" id="KAG5653094.1"/>
    </source>
</evidence>
<protein>
    <recommendedName>
        <fullName evidence="4">F-box domain-containing protein</fullName>
    </recommendedName>
</protein>
<dbReference type="Proteomes" id="UP000717328">
    <property type="component" value="Unassembled WGS sequence"/>
</dbReference>
<accession>A0A9P7GLX7</accession>
<evidence type="ECO:0000313" key="3">
    <source>
        <dbReference type="Proteomes" id="UP000717328"/>
    </source>
</evidence>
<feature type="signal peptide" evidence="1">
    <location>
        <begin position="1"/>
        <end position="21"/>
    </location>
</feature>
<dbReference type="AlphaFoldDB" id="A0A9P7GLX7"/>
<gene>
    <name evidence="2" type="ORF">H0H81_002319</name>
</gene>
<comment type="caution">
    <text evidence="2">The sequence shown here is derived from an EMBL/GenBank/DDBJ whole genome shotgun (WGS) entry which is preliminary data.</text>
</comment>
<proteinExistence type="predicted"/>
<evidence type="ECO:0008006" key="4">
    <source>
        <dbReference type="Google" id="ProtNLM"/>
    </source>
</evidence>
<reference evidence="2" key="2">
    <citation type="submission" date="2021-10" db="EMBL/GenBank/DDBJ databases">
        <title>Phylogenomics reveals ancestral predisposition of the termite-cultivated fungus Termitomyces towards a domesticated lifestyle.</title>
        <authorList>
            <person name="Auxier B."/>
            <person name="Grum-Grzhimaylo A."/>
            <person name="Cardenas M.E."/>
            <person name="Lodge J.D."/>
            <person name="Laessoe T."/>
            <person name="Pedersen O."/>
            <person name="Smith M.E."/>
            <person name="Kuyper T.W."/>
            <person name="Franco-Molano E.A."/>
            <person name="Baroni T.J."/>
            <person name="Aanen D.K."/>
        </authorList>
    </citation>
    <scope>NUCLEOTIDE SEQUENCE</scope>
    <source>
        <strain evidence="2">D49</strain>
    </source>
</reference>
<dbReference type="EMBL" id="JABCKI010000075">
    <property type="protein sequence ID" value="KAG5653094.1"/>
    <property type="molecule type" value="Genomic_DNA"/>
</dbReference>